<proteinExistence type="predicted"/>
<sequence length="300" mass="34691">MKNAVKKFVYATATRQLFTLSTSSFASILWASVIKAIHGVDGNIGKCSTTSNKSCWENILNEVKVLSNKDIDFLKYTRIRLGDGESTVFWDDYWNEGGKLKDLFPRLYNLETSKGITIGRKLAQPNLIYSFRRTPRGGAERVQMEELEQLINSVRLTPMADILIWTLDSAGIFSMASVRTLIDNKMLRVGVETSRHLFFECGMVKQVSHLINRWWDVPDMEIDSYDTWKTWLSIICMHSTNKKMFEGVYYVMWWLIWNFRNKKIFEAKVILKAIFLMMFYVNLFIGVGLDVKPRLVGTIG</sequence>
<organism evidence="2">
    <name type="scientific">Tanacetum cinerariifolium</name>
    <name type="common">Dalmatian daisy</name>
    <name type="synonym">Chrysanthemum cinerariifolium</name>
    <dbReference type="NCBI Taxonomy" id="118510"/>
    <lineage>
        <taxon>Eukaryota</taxon>
        <taxon>Viridiplantae</taxon>
        <taxon>Streptophyta</taxon>
        <taxon>Embryophyta</taxon>
        <taxon>Tracheophyta</taxon>
        <taxon>Spermatophyta</taxon>
        <taxon>Magnoliopsida</taxon>
        <taxon>eudicotyledons</taxon>
        <taxon>Gunneridae</taxon>
        <taxon>Pentapetalae</taxon>
        <taxon>asterids</taxon>
        <taxon>campanulids</taxon>
        <taxon>Asterales</taxon>
        <taxon>Asteraceae</taxon>
        <taxon>Asteroideae</taxon>
        <taxon>Anthemideae</taxon>
        <taxon>Anthemidinae</taxon>
        <taxon>Tanacetum</taxon>
    </lineage>
</organism>
<keyword evidence="1" id="KW-1133">Transmembrane helix</keyword>
<gene>
    <name evidence="2" type="ORF">Tci_440435</name>
</gene>
<dbReference type="PANTHER" id="PTHR36617:SF16">
    <property type="entry name" value="OS04G0516500 PROTEIN"/>
    <property type="match status" value="1"/>
</dbReference>
<dbReference type="EMBL" id="BKCJ010200035">
    <property type="protein sequence ID" value="GEY68461.1"/>
    <property type="molecule type" value="Genomic_DNA"/>
</dbReference>
<comment type="caution">
    <text evidence="2">The sequence shown here is derived from an EMBL/GenBank/DDBJ whole genome shotgun (WGS) entry which is preliminary data.</text>
</comment>
<reference evidence="2" key="1">
    <citation type="journal article" date="2019" name="Sci. Rep.">
        <title>Draft genome of Tanacetum cinerariifolium, the natural source of mosquito coil.</title>
        <authorList>
            <person name="Yamashiro T."/>
            <person name="Shiraishi A."/>
            <person name="Satake H."/>
            <person name="Nakayama K."/>
        </authorList>
    </citation>
    <scope>NUCLEOTIDE SEQUENCE</scope>
</reference>
<keyword evidence="1" id="KW-0472">Membrane</keyword>
<protein>
    <submittedName>
        <fullName evidence="2">RNA-directed DNA polymerase, eukaryota, reverse transcriptase zinc-binding domain protein</fullName>
    </submittedName>
</protein>
<keyword evidence="2" id="KW-0808">Transferase</keyword>
<name>A0A699HQR1_TANCI</name>
<accession>A0A699HQR1</accession>
<keyword evidence="2" id="KW-0695">RNA-directed DNA polymerase</keyword>
<dbReference type="PANTHER" id="PTHR36617">
    <property type="entry name" value="PROTEIN, PUTATIVE-RELATED"/>
    <property type="match status" value="1"/>
</dbReference>
<feature type="transmembrane region" description="Helical" evidence="1">
    <location>
        <begin position="269"/>
        <end position="289"/>
    </location>
</feature>
<dbReference type="AlphaFoldDB" id="A0A699HQR1"/>
<dbReference type="GO" id="GO:0003964">
    <property type="term" value="F:RNA-directed DNA polymerase activity"/>
    <property type="evidence" value="ECO:0007669"/>
    <property type="project" value="UniProtKB-KW"/>
</dbReference>
<keyword evidence="2" id="KW-0548">Nucleotidyltransferase</keyword>
<evidence type="ECO:0000313" key="2">
    <source>
        <dbReference type="EMBL" id="GEY68461.1"/>
    </source>
</evidence>
<keyword evidence="1" id="KW-0812">Transmembrane</keyword>
<evidence type="ECO:0000256" key="1">
    <source>
        <dbReference type="SAM" id="Phobius"/>
    </source>
</evidence>